<dbReference type="GO" id="GO:0140359">
    <property type="term" value="F:ABC-type transporter activity"/>
    <property type="evidence" value="ECO:0007669"/>
    <property type="project" value="InterPro"/>
</dbReference>
<dbReference type="GO" id="GO:0016020">
    <property type="term" value="C:membrane"/>
    <property type="evidence" value="ECO:0007669"/>
    <property type="project" value="UniProtKB-SubCell"/>
</dbReference>
<dbReference type="Proteomes" id="UP000242754">
    <property type="component" value="Unassembled WGS sequence"/>
</dbReference>
<keyword evidence="8" id="KW-1185">Reference proteome</keyword>
<feature type="transmembrane region" description="Helical" evidence="5">
    <location>
        <begin position="16"/>
        <end position="38"/>
    </location>
</feature>
<feature type="domain" description="ABC-2 type transporter transmembrane" evidence="6">
    <location>
        <begin position="18"/>
        <end position="159"/>
    </location>
</feature>
<dbReference type="Gene3D" id="1.10.287.950">
    <property type="entry name" value="Methyl-accepting chemotaxis protein"/>
    <property type="match status" value="1"/>
</dbReference>
<dbReference type="RefSeq" id="WP_177194484.1">
    <property type="nucleotide sequence ID" value="NZ_FJNE01000004.1"/>
</dbReference>
<evidence type="ECO:0000256" key="3">
    <source>
        <dbReference type="ARBA" id="ARBA00022989"/>
    </source>
</evidence>
<keyword evidence="2 5" id="KW-0812">Transmembrane</keyword>
<feature type="transmembrane region" description="Helical" evidence="5">
    <location>
        <begin position="719"/>
        <end position="740"/>
    </location>
</feature>
<feature type="transmembrane region" description="Helical" evidence="5">
    <location>
        <begin position="779"/>
        <end position="798"/>
    </location>
</feature>
<dbReference type="InterPro" id="IPR017501">
    <property type="entry name" value="Phage_infect_YhgE_C"/>
</dbReference>
<evidence type="ECO:0000313" key="8">
    <source>
        <dbReference type="Proteomes" id="UP000242754"/>
    </source>
</evidence>
<dbReference type="STRING" id="140314.SAMN04488076_11655"/>
<dbReference type="Gene3D" id="3.40.1710.10">
    <property type="entry name" value="abc type-2 transporter like domain"/>
    <property type="match status" value="1"/>
</dbReference>
<dbReference type="SUPFAM" id="SSF103473">
    <property type="entry name" value="MFS general substrate transporter"/>
    <property type="match status" value="1"/>
</dbReference>
<dbReference type="InterPro" id="IPR023908">
    <property type="entry name" value="xxxLxxG_rpt"/>
</dbReference>
<dbReference type="InterPro" id="IPR051328">
    <property type="entry name" value="T7SS_ABC-Transporter"/>
</dbReference>
<dbReference type="InterPro" id="IPR013525">
    <property type="entry name" value="ABC2_TM"/>
</dbReference>
<feature type="transmembrane region" description="Helical" evidence="5">
    <location>
        <begin position="835"/>
        <end position="855"/>
    </location>
</feature>
<reference evidence="7 8" key="1">
    <citation type="submission" date="2016-02" db="EMBL/GenBank/DDBJ databases">
        <authorList>
            <person name="Wen L."/>
            <person name="He K."/>
            <person name="Yang H."/>
        </authorList>
    </citation>
    <scope>NUCLEOTIDE SEQUENCE [LARGE SCALE GENOMIC DNA]</scope>
    <source>
        <strain evidence="7">Trichococcus palustris</strain>
    </source>
</reference>
<dbReference type="NCBIfam" id="TIGR03062">
    <property type="entry name" value="pip_yhgE_Cterm"/>
    <property type="match status" value="1"/>
</dbReference>
<feature type="transmembrane region" description="Helical" evidence="5">
    <location>
        <begin position="752"/>
        <end position="772"/>
    </location>
</feature>
<protein>
    <recommendedName>
        <fullName evidence="6">ABC-2 type transporter transmembrane domain-containing protein</fullName>
    </recommendedName>
</protein>
<feature type="transmembrane region" description="Helical" evidence="5">
    <location>
        <begin position="679"/>
        <end position="699"/>
    </location>
</feature>
<evidence type="ECO:0000313" key="7">
    <source>
        <dbReference type="EMBL" id="CZQ92826.1"/>
    </source>
</evidence>
<dbReference type="EMBL" id="FJNE01000004">
    <property type="protein sequence ID" value="CZQ92826.1"/>
    <property type="molecule type" value="Genomic_DNA"/>
</dbReference>
<dbReference type="PANTHER" id="PTHR43077:SF5">
    <property type="entry name" value="PHAGE INFECTION PROTEIN"/>
    <property type="match status" value="1"/>
</dbReference>
<dbReference type="SUPFAM" id="SSF101967">
    <property type="entry name" value="Adhesin YadA, collagen-binding domain"/>
    <property type="match status" value="1"/>
</dbReference>
<proteinExistence type="predicted"/>
<accession>A0A143YNP2</accession>
<gene>
    <name evidence="7" type="ORF">Tpal_1549</name>
</gene>
<evidence type="ECO:0000256" key="2">
    <source>
        <dbReference type="ARBA" id="ARBA00022692"/>
    </source>
</evidence>
<dbReference type="NCBIfam" id="TIGR03057">
    <property type="entry name" value="xxxLxxG_by_4"/>
    <property type="match status" value="6"/>
</dbReference>
<dbReference type="InterPro" id="IPR036259">
    <property type="entry name" value="MFS_trans_sf"/>
</dbReference>
<dbReference type="Pfam" id="PF12698">
    <property type="entry name" value="ABC2_membrane_3"/>
    <property type="match status" value="1"/>
</dbReference>
<evidence type="ECO:0000256" key="5">
    <source>
        <dbReference type="SAM" id="Phobius"/>
    </source>
</evidence>
<keyword evidence="3 5" id="KW-1133">Transmembrane helix</keyword>
<dbReference type="PANTHER" id="PTHR43077">
    <property type="entry name" value="TRANSPORT PERMEASE YVFS-RELATED"/>
    <property type="match status" value="1"/>
</dbReference>
<organism evidence="7 8">
    <name type="scientific">Trichococcus palustris</name>
    <dbReference type="NCBI Taxonomy" id="140314"/>
    <lineage>
        <taxon>Bacteria</taxon>
        <taxon>Bacillati</taxon>
        <taxon>Bacillota</taxon>
        <taxon>Bacilli</taxon>
        <taxon>Lactobacillales</taxon>
        <taxon>Carnobacteriaceae</taxon>
        <taxon>Trichococcus</taxon>
    </lineage>
</organism>
<sequence length="879" mass="91875">MIKQEWKSIFNKKMMLAILFGISLIPSLYTVIFLSSMWDPYGKLANLPVAVVNQDKAVSYNDENLAIGDTMVAGLKESDALDFEFVSQKAAEAGLKDGDYYMVLTIPEDFSQNATTLLDKTPKQMELSYETSAGHSYIASKLTASAANAIKETVSNEVTAIYAETVFAELQSVANGMQTAADGGAQLSDGTLQIRDGNEIITANLNTLAASTLTFKDGADSLNVGLQTYLDGVSQLDAGAVALNEGVGTLTANMPALASGVGQLTNGAADLADGSGTLSSGLSTLATNTVALSAGMSRLDDGMAQLTQGSRALIDGLNALHNTLSSEEQQTKLTALQAGLDQMKDGLETLDSQLQHSTLSTDLSNAMGQLSNLSAMVTSVQNELASIIAAADPTANTTAILTTIEQSGANLTAEQESTVRQAISAQLATLATEQAGSVQTIGTDLSALSGLKNIDASTILDQVAALQAGVSQLSSGYGSLYSGTSTLIAGFNQLGTNSQLLLSGAQSLQTGLAQAQTGSQALASGLSQLSEGTQQLASGGQRLTEGSSQLSSGLQTLNAQTGTLVSGTNQLQEGTQALANGTMQLVENAPQLSTGTSQLAAGAEQIHSGSSQLATGSQKLDDGLSTLLSGTTELSTKLQDGSTALNEVNATEDTYSMMAEPVIANQTETAPIANNGTGMAPYMMSVALFVGAISLNLMYDIYTPRKYPKNSFIWWASKISVLAAVGVCQSVIMVGLLLTVNGLEPSSVGKTLLVTILTALTSVSIVMLFNLLFDKVGSFLMLIFLILQLSGSGGTYPIQLSNSFFEGIHPYLPITYSVDAYRQLFGIGGSISSDLFVLMGILVAVNLLIILFYTVKHKKLRQEDFEEDPEQDDFETQLA</sequence>
<name>A0A143YNP2_9LACT</name>
<evidence type="ECO:0000256" key="4">
    <source>
        <dbReference type="ARBA" id="ARBA00023136"/>
    </source>
</evidence>
<evidence type="ECO:0000259" key="6">
    <source>
        <dbReference type="Pfam" id="PF12698"/>
    </source>
</evidence>
<keyword evidence="4 5" id="KW-0472">Membrane</keyword>
<comment type="subcellular location">
    <subcellularLocation>
        <location evidence="1">Membrane</location>
        <topology evidence="1">Multi-pass membrane protein</topology>
    </subcellularLocation>
</comment>
<dbReference type="NCBIfam" id="TIGR03061">
    <property type="entry name" value="pip_yhgE_Nterm"/>
    <property type="match status" value="1"/>
</dbReference>
<dbReference type="AlphaFoldDB" id="A0A143YNP2"/>
<dbReference type="InterPro" id="IPR017500">
    <property type="entry name" value="Phage_infect_YhgE_N"/>
</dbReference>
<dbReference type="InterPro" id="IPR011049">
    <property type="entry name" value="Serralysin-like_metalloprot_C"/>
</dbReference>
<evidence type="ECO:0000256" key="1">
    <source>
        <dbReference type="ARBA" id="ARBA00004141"/>
    </source>
</evidence>